<dbReference type="Pfam" id="PF11338">
    <property type="entry name" value="DUF3140"/>
    <property type="match status" value="1"/>
</dbReference>
<sequence>MNKLDDQEQKEVYTDFKHLVNMPASALEKWLQTDESKEVGWDSGDGESIGHKSGKKIIEILHKKKDELTDDDYKHMQKVVGYIKRHSAQQPDGDLAHTHWSYSLKNWGHDYAKK</sequence>
<gene>
    <name evidence="1" type="ORF">HH214_01595</name>
</gene>
<name>A0A7L5E1F7_9SPHI</name>
<reference evidence="1 2" key="1">
    <citation type="submission" date="2020-04" db="EMBL/GenBank/DDBJ databases">
        <title>Genome sequencing of novel species.</title>
        <authorList>
            <person name="Heo J."/>
            <person name="Kim S.-J."/>
            <person name="Kim J.-S."/>
            <person name="Hong S.-B."/>
            <person name="Kwon S.-W."/>
        </authorList>
    </citation>
    <scope>NUCLEOTIDE SEQUENCE [LARGE SCALE GENOMIC DNA]</scope>
    <source>
        <strain evidence="1 2">F39-2</strain>
    </source>
</reference>
<protein>
    <submittedName>
        <fullName evidence="1">DUF3140 domain-containing protein</fullName>
    </submittedName>
</protein>
<dbReference type="Proteomes" id="UP000503278">
    <property type="component" value="Chromosome"/>
</dbReference>
<evidence type="ECO:0000313" key="1">
    <source>
        <dbReference type="EMBL" id="QJD94653.1"/>
    </source>
</evidence>
<dbReference type="PANTHER" id="PTHR40630:SF1">
    <property type="entry name" value="DNA-BINDING PROTEIN"/>
    <property type="match status" value="1"/>
</dbReference>
<accession>A0A7L5E1F7</accession>
<dbReference type="PANTHER" id="PTHR40630">
    <property type="entry name" value="POSSIBLE DNA-BINDING PROTEIN"/>
    <property type="match status" value="1"/>
</dbReference>
<proteinExistence type="predicted"/>
<evidence type="ECO:0000313" key="2">
    <source>
        <dbReference type="Proteomes" id="UP000503278"/>
    </source>
</evidence>
<dbReference type="KEGG" id="mrob:HH214_01595"/>
<dbReference type="EMBL" id="CP051682">
    <property type="protein sequence ID" value="QJD94653.1"/>
    <property type="molecule type" value="Genomic_DNA"/>
</dbReference>
<dbReference type="InterPro" id="IPR021487">
    <property type="entry name" value="DUF3140"/>
</dbReference>
<dbReference type="AlphaFoldDB" id="A0A7L5E1F7"/>
<organism evidence="1 2">
    <name type="scientific">Mucilaginibacter robiniae</name>
    <dbReference type="NCBI Taxonomy" id="2728022"/>
    <lineage>
        <taxon>Bacteria</taxon>
        <taxon>Pseudomonadati</taxon>
        <taxon>Bacteroidota</taxon>
        <taxon>Sphingobacteriia</taxon>
        <taxon>Sphingobacteriales</taxon>
        <taxon>Sphingobacteriaceae</taxon>
        <taxon>Mucilaginibacter</taxon>
    </lineage>
</organism>
<dbReference type="RefSeq" id="WP_169605670.1">
    <property type="nucleotide sequence ID" value="NZ_CP051682.1"/>
</dbReference>
<keyword evidence="2" id="KW-1185">Reference proteome</keyword>